<evidence type="ECO:0000313" key="3">
    <source>
        <dbReference type="Proteomes" id="UP000310506"/>
    </source>
</evidence>
<proteinExistence type="predicted"/>
<comment type="caution">
    <text evidence="2">The sequence shown here is derived from an EMBL/GenBank/DDBJ whole genome shotgun (WGS) entry which is preliminary data.</text>
</comment>
<keyword evidence="1" id="KW-1133">Transmembrane helix</keyword>
<dbReference type="OrthoDB" id="3182597at2"/>
<organism evidence="2 3">
    <name type="scientific">Vagococcus silagei</name>
    <dbReference type="NCBI Taxonomy" id="2508885"/>
    <lineage>
        <taxon>Bacteria</taxon>
        <taxon>Bacillati</taxon>
        <taxon>Bacillota</taxon>
        <taxon>Bacilli</taxon>
        <taxon>Lactobacillales</taxon>
        <taxon>Enterococcaceae</taxon>
        <taxon>Vagococcus</taxon>
    </lineage>
</organism>
<feature type="transmembrane region" description="Helical" evidence="1">
    <location>
        <begin position="313"/>
        <end position="332"/>
    </location>
</feature>
<keyword evidence="1" id="KW-0472">Membrane</keyword>
<evidence type="ECO:0000313" key="2">
    <source>
        <dbReference type="EMBL" id="THB60706.1"/>
    </source>
</evidence>
<reference evidence="2 3" key="1">
    <citation type="submission" date="2019-01" db="EMBL/GenBank/DDBJ databases">
        <title>Vagococcus silagei sp. nov. isolated from brewer's grain.</title>
        <authorList>
            <person name="Guu J.-R."/>
        </authorList>
    </citation>
    <scope>NUCLEOTIDE SEQUENCE [LARGE SCALE GENOMIC DNA]</scope>
    <source>
        <strain evidence="2 3">2B-2</strain>
    </source>
</reference>
<keyword evidence="3" id="KW-1185">Reference proteome</keyword>
<keyword evidence="1" id="KW-0812">Transmembrane</keyword>
<protein>
    <submittedName>
        <fullName evidence="2">Uncharacterized protein</fullName>
    </submittedName>
</protein>
<dbReference type="Proteomes" id="UP000310506">
    <property type="component" value="Unassembled WGS sequence"/>
</dbReference>
<dbReference type="RefSeq" id="WP_136137331.1">
    <property type="nucleotide sequence ID" value="NZ_SDGV01000018.1"/>
</dbReference>
<accession>A0A4S3B5H8</accession>
<dbReference type="EMBL" id="SDGV01000018">
    <property type="protein sequence ID" value="THB60706.1"/>
    <property type="molecule type" value="Genomic_DNA"/>
</dbReference>
<name>A0A4S3B5H8_9ENTE</name>
<dbReference type="AlphaFoldDB" id="A0A4S3B5H8"/>
<evidence type="ECO:0000256" key="1">
    <source>
        <dbReference type="SAM" id="Phobius"/>
    </source>
</evidence>
<gene>
    <name evidence="2" type="ORF">ESZ54_08940</name>
</gene>
<sequence length="335" mass="38364">MAQVKTCENCGSQNPLENLFCQSCDASLNEKMTQDLTETDPDRQTDFETGRQLVEKGQLIEAKKLYQKYSDEEEAQEELRKINEAREAAQISLLEANYERAIVLMRYEQFAEAEMLLTQLKDFEDAPEKLAQVQELMANQGVKDSIVRQEKIYHAAIENMSDGKLSLAQHQFKALGDYADAAEKLTMVTNFIAQNQGRDQESLYQEGLEAFSSGDFGAAITLLSKIPYYLDVPEKLEQIKQAEIRYAKVRKENERQDAWFQANRARTQIEFDVAVGHLRQINYSEEEIETLEAQFVPIEIGAEQQELQRKSPFKVIVIVVLTLCLVGGFAYYKLR</sequence>